<keyword evidence="1" id="KW-1133">Transmembrane helix</keyword>
<organism evidence="2 3">
    <name type="scientific">Pedobacter gandavensis</name>
    <dbReference type="NCBI Taxonomy" id="2679963"/>
    <lineage>
        <taxon>Bacteria</taxon>
        <taxon>Pseudomonadati</taxon>
        <taxon>Bacteroidota</taxon>
        <taxon>Sphingobacteriia</taxon>
        <taxon>Sphingobacteriales</taxon>
        <taxon>Sphingobacteriaceae</taxon>
        <taxon>Pedobacter</taxon>
    </lineage>
</organism>
<dbReference type="EMBL" id="WNXC01000001">
    <property type="protein sequence ID" value="MBB2148803.1"/>
    <property type="molecule type" value="Genomic_DNA"/>
</dbReference>
<gene>
    <name evidence="2" type="ORF">GM920_07750</name>
</gene>
<evidence type="ECO:0000313" key="3">
    <source>
        <dbReference type="Proteomes" id="UP000636110"/>
    </source>
</evidence>
<comment type="caution">
    <text evidence="2">The sequence shown here is derived from an EMBL/GenBank/DDBJ whole genome shotgun (WGS) entry which is preliminary data.</text>
</comment>
<name>A0ABR6EU52_9SPHI</name>
<keyword evidence="3" id="KW-1185">Reference proteome</keyword>
<keyword evidence="1" id="KW-0812">Transmembrane</keyword>
<evidence type="ECO:0000256" key="1">
    <source>
        <dbReference type="SAM" id="Phobius"/>
    </source>
</evidence>
<keyword evidence="1" id="KW-0472">Membrane</keyword>
<sequence length="47" mass="5391">MVNSRITHRNCLVIIFIAVLAALMIIYNHWNSDKPTFIVDHSEIPSP</sequence>
<accession>A0ABR6EU52</accession>
<dbReference type="RefSeq" id="WP_182955143.1">
    <property type="nucleotide sequence ID" value="NZ_WNXC01000001.1"/>
</dbReference>
<dbReference type="Proteomes" id="UP000636110">
    <property type="component" value="Unassembled WGS sequence"/>
</dbReference>
<feature type="transmembrane region" description="Helical" evidence="1">
    <location>
        <begin position="12"/>
        <end position="30"/>
    </location>
</feature>
<proteinExistence type="predicted"/>
<protein>
    <submittedName>
        <fullName evidence="2">Uncharacterized protein</fullName>
    </submittedName>
</protein>
<reference evidence="2 3" key="1">
    <citation type="submission" date="2019-11" db="EMBL/GenBank/DDBJ databases">
        <title>Description of Pedobacter sp. LMG 31462T.</title>
        <authorList>
            <person name="Carlier A."/>
            <person name="Qi S."/>
            <person name="Vandamme P."/>
        </authorList>
    </citation>
    <scope>NUCLEOTIDE SEQUENCE [LARGE SCALE GENOMIC DNA]</scope>
    <source>
        <strain evidence="2 3">LMG 31462</strain>
    </source>
</reference>
<evidence type="ECO:0000313" key="2">
    <source>
        <dbReference type="EMBL" id="MBB2148803.1"/>
    </source>
</evidence>